<gene>
    <name evidence="2" type="ORF">CDAR_241161</name>
</gene>
<evidence type="ECO:0000256" key="1">
    <source>
        <dbReference type="SAM" id="MobiDB-lite"/>
    </source>
</evidence>
<sequence length="102" mass="11748">MCIKILYPAHFESTISYIFIFFQGSKGHSTELHFNNVCHWSPYRGTNRAIMRKRTTTYPSISTTITRNKARKFPIRRQAGFSPNTTHSPTDVIKNQPDLSGK</sequence>
<comment type="caution">
    <text evidence="2">The sequence shown here is derived from an EMBL/GenBank/DDBJ whole genome shotgun (WGS) entry which is preliminary data.</text>
</comment>
<dbReference type="AlphaFoldDB" id="A0AAV4TLR0"/>
<dbReference type="Proteomes" id="UP001054837">
    <property type="component" value="Unassembled WGS sequence"/>
</dbReference>
<feature type="region of interest" description="Disordered" evidence="1">
    <location>
        <begin position="73"/>
        <end position="102"/>
    </location>
</feature>
<protein>
    <submittedName>
        <fullName evidence="2">Uncharacterized protein</fullName>
    </submittedName>
</protein>
<keyword evidence="3" id="KW-1185">Reference proteome</keyword>
<reference evidence="2 3" key="1">
    <citation type="submission" date="2021-06" db="EMBL/GenBank/DDBJ databases">
        <title>Caerostris darwini draft genome.</title>
        <authorList>
            <person name="Kono N."/>
            <person name="Arakawa K."/>
        </authorList>
    </citation>
    <scope>NUCLEOTIDE SEQUENCE [LARGE SCALE GENOMIC DNA]</scope>
</reference>
<proteinExistence type="predicted"/>
<evidence type="ECO:0000313" key="3">
    <source>
        <dbReference type="Proteomes" id="UP001054837"/>
    </source>
</evidence>
<dbReference type="EMBL" id="BPLQ01009579">
    <property type="protein sequence ID" value="GIY44898.1"/>
    <property type="molecule type" value="Genomic_DNA"/>
</dbReference>
<name>A0AAV4TLR0_9ARAC</name>
<accession>A0AAV4TLR0</accession>
<organism evidence="2 3">
    <name type="scientific">Caerostris darwini</name>
    <dbReference type="NCBI Taxonomy" id="1538125"/>
    <lineage>
        <taxon>Eukaryota</taxon>
        <taxon>Metazoa</taxon>
        <taxon>Ecdysozoa</taxon>
        <taxon>Arthropoda</taxon>
        <taxon>Chelicerata</taxon>
        <taxon>Arachnida</taxon>
        <taxon>Araneae</taxon>
        <taxon>Araneomorphae</taxon>
        <taxon>Entelegynae</taxon>
        <taxon>Araneoidea</taxon>
        <taxon>Araneidae</taxon>
        <taxon>Caerostris</taxon>
    </lineage>
</organism>
<evidence type="ECO:0000313" key="2">
    <source>
        <dbReference type="EMBL" id="GIY44898.1"/>
    </source>
</evidence>